<accession>A0A0G0KNL5</accession>
<name>A0A0G0KNL5_9BACT</name>
<feature type="transmembrane region" description="Helical" evidence="1">
    <location>
        <begin position="871"/>
        <end position="892"/>
    </location>
</feature>
<keyword evidence="1" id="KW-1133">Transmembrane helix</keyword>
<gene>
    <name evidence="2" type="ORF">US99_C0049G0004</name>
</gene>
<evidence type="ECO:0008006" key="4">
    <source>
        <dbReference type="Google" id="ProtNLM"/>
    </source>
</evidence>
<keyword evidence="1" id="KW-0812">Transmembrane</keyword>
<feature type="transmembrane region" description="Helical" evidence="1">
    <location>
        <begin position="146"/>
        <end position="164"/>
    </location>
</feature>
<keyword evidence="1" id="KW-0472">Membrane</keyword>
<feature type="transmembrane region" description="Helical" evidence="1">
    <location>
        <begin position="121"/>
        <end position="140"/>
    </location>
</feature>
<evidence type="ECO:0000313" key="3">
    <source>
        <dbReference type="Proteomes" id="UP000034324"/>
    </source>
</evidence>
<evidence type="ECO:0000256" key="1">
    <source>
        <dbReference type="SAM" id="Phobius"/>
    </source>
</evidence>
<sequence length="899" mass="103722">MKQIFLLIFLCLTLTLIWFHKGLIFAGGEDGIPFYNLEKTVEYYGSVWHETGTGFPAVNTARIPIFSFLKIFYQLGIPGFVLQAFLFFLLMSVGTISVYFLIKETILKDFTENKGQKVYQYLPLVAGIFYLLNPFSMTQIWGRGLYMQFFPFALFPLFLILFILGIKKRNFLYGTIALVSSVILSAAFDNISYALSLWFVIFLYAFFYLIKHFNKKEIIFTVAFFTFLFFGWILLHLFWILPFLALSTQPYVGITENPEQGLGSLRGVSRQFPLHILIRLMHSGYFFEDLYGKVYSGFIFGLISWIIPLVSLFSLKQFKKLSHFWFFGAFFLIGLFISLGSNFPSGWLFEIMFKYIPFFQMFRNPFEKFGLVFLIAYVPFFSLGALIVAQKIGHLFKKEAAGFASVLVMIVLVSGIYVWPMWTGIFAGGYRLNPWIKVPDYYKEMEKWLDGNSEDYRVFMTPIWSGDGTFYQWGDTRFQGTDPIVYLINQPAVSYSSQVLGFLSSMRKNMERINLAPSLALFQAKYLIERGDAVMITEAEKRHSKFLTGSIYPPLGIHLSTQEVCQDKYADSKVNNVAWIICQIQNTDSDWSKIKYAHFEVKTDVPAFFEIALRDQDGIRIRWYGPTDAEYQTNNNEWTVVTIPLSAPTEYNPAIDFSKVNLIEVFAHPKDYPKTSTKEIFLKDIKLDPGKEEKLNTFHLAQTFGKLRAYEPFQFTPSPEFGSLSAIDKVEDFLQLFEEADKQKGQIDKKGFIVLSQNMQKNLQELPSDSLMQIIDKEKISDSRYRLEVNIDDGKGLFILSKTFNSQWKVIPGASREILIGNFFDNLDLIRKAVLSEDQHFVVNGYANLWIVSGQDSQYAIVFMPQIFADIGWKLSIFSIILLGGITLVWVLKKYTFLR</sequence>
<feature type="transmembrane region" description="Helical" evidence="1">
    <location>
        <begin position="401"/>
        <end position="422"/>
    </location>
</feature>
<evidence type="ECO:0000313" key="2">
    <source>
        <dbReference type="EMBL" id="KKQ77080.1"/>
    </source>
</evidence>
<dbReference type="Gene3D" id="2.60.120.430">
    <property type="entry name" value="Galactose-binding lectin"/>
    <property type="match status" value="1"/>
</dbReference>
<feature type="transmembrane region" description="Helical" evidence="1">
    <location>
        <begin position="294"/>
        <end position="313"/>
    </location>
</feature>
<organism evidence="2 3">
    <name type="scientific">Candidatus Daviesbacteria bacterium GW2011_GWF2_38_6</name>
    <dbReference type="NCBI Taxonomy" id="1618432"/>
    <lineage>
        <taxon>Bacteria</taxon>
        <taxon>Candidatus Daviesiibacteriota</taxon>
    </lineage>
</organism>
<dbReference type="Proteomes" id="UP000034324">
    <property type="component" value="Unassembled WGS sequence"/>
</dbReference>
<comment type="caution">
    <text evidence="2">The sequence shown here is derived from an EMBL/GenBank/DDBJ whole genome shotgun (WGS) entry which is preliminary data.</text>
</comment>
<reference evidence="2 3" key="1">
    <citation type="journal article" date="2015" name="Nature">
        <title>rRNA introns, odd ribosomes, and small enigmatic genomes across a large radiation of phyla.</title>
        <authorList>
            <person name="Brown C.T."/>
            <person name="Hug L.A."/>
            <person name="Thomas B.C."/>
            <person name="Sharon I."/>
            <person name="Castelle C.J."/>
            <person name="Singh A."/>
            <person name="Wilkins M.J."/>
            <person name="Williams K.H."/>
            <person name="Banfield J.F."/>
        </authorList>
    </citation>
    <scope>NUCLEOTIDE SEQUENCE [LARGE SCALE GENOMIC DNA]</scope>
</reference>
<feature type="transmembrane region" description="Helical" evidence="1">
    <location>
        <begin position="194"/>
        <end position="211"/>
    </location>
</feature>
<feature type="transmembrane region" description="Helical" evidence="1">
    <location>
        <begin position="369"/>
        <end position="389"/>
    </location>
</feature>
<dbReference type="EMBL" id="LBVC01000049">
    <property type="protein sequence ID" value="KKQ77080.1"/>
    <property type="molecule type" value="Genomic_DNA"/>
</dbReference>
<feature type="transmembrane region" description="Helical" evidence="1">
    <location>
        <begin position="80"/>
        <end position="101"/>
    </location>
</feature>
<protein>
    <recommendedName>
        <fullName evidence="4">Membrane protein 6-pyruvoyl-tetrahydropterin synthase-related domain-containing protein</fullName>
    </recommendedName>
</protein>
<dbReference type="AlphaFoldDB" id="A0A0G0KNL5"/>
<feature type="transmembrane region" description="Helical" evidence="1">
    <location>
        <begin position="171"/>
        <end position="188"/>
    </location>
</feature>
<feature type="transmembrane region" description="Helical" evidence="1">
    <location>
        <begin position="218"/>
        <end position="241"/>
    </location>
</feature>
<feature type="transmembrane region" description="Helical" evidence="1">
    <location>
        <begin position="325"/>
        <end position="349"/>
    </location>
</feature>
<proteinExistence type="predicted"/>